<dbReference type="SUPFAM" id="SSF53850">
    <property type="entry name" value="Periplasmic binding protein-like II"/>
    <property type="match status" value="1"/>
</dbReference>
<dbReference type="PROSITE" id="PS50931">
    <property type="entry name" value="HTH_LYSR"/>
    <property type="match status" value="1"/>
</dbReference>
<dbReference type="PANTHER" id="PTHR30346">
    <property type="entry name" value="TRANSCRIPTIONAL DUAL REGULATOR HCAR-RELATED"/>
    <property type="match status" value="1"/>
</dbReference>
<evidence type="ECO:0000313" key="6">
    <source>
        <dbReference type="EMBL" id="QOR70606.1"/>
    </source>
</evidence>
<dbReference type="Gene3D" id="1.10.10.10">
    <property type="entry name" value="Winged helix-like DNA-binding domain superfamily/Winged helix DNA-binding domain"/>
    <property type="match status" value="1"/>
</dbReference>
<feature type="domain" description="HTH lysR-type" evidence="5">
    <location>
        <begin position="2"/>
        <end position="59"/>
    </location>
</feature>
<dbReference type="EMBL" id="CP063169">
    <property type="protein sequence ID" value="QOR70606.1"/>
    <property type="molecule type" value="Genomic_DNA"/>
</dbReference>
<protein>
    <submittedName>
        <fullName evidence="6">LysR family transcriptional regulator</fullName>
    </submittedName>
</protein>
<dbReference type="KEGG" id="halt:IM660_18815"/>
<evidence type="ECO:0000256" key="2">
    <source>
        <dbReference type="ARBA" id="ARBA00023015"/>
    </source>
</evidence>
<dbReference type="RefSeq" id="WP_193497281.1">
    <property type="nucleotide sequence ID" value="NZ_CP063169.1"/>
</dbReference>
<comment type="similarity">
    <text evidence="1">Belongs to the LysR transcriptional regulatory family.</text>
</comment>
<gene>
    <name evidence="6" type="ORF">IM660_18815</name>
</gene>
<keyword evidence="2" id="KW-0805">Transcription regulation</keyword>
<dbReference type="InterPro" id="IPR036390">
    <property type="entry name" value="WH_DNA-bd_sf"/>
</dbReference>
<dbReference type="GO" id="GO:0003677">
    <property type="term" value="F:DNA binding"/>
    <property type="evidence" value="ECO:0007669"/>
    <property type="project" value="UniProtKB-KW"/>
</dbReference>
<evidence type="ECO:0000256" key="3">
    <source>
        <dbReference type="ARBA" id="ARBA00023125"/>
    </source>
</evidence>
<dbReference type="Gene3D" id="3.40.190.10">
    <property type="entry name" value="Periplasmic binding protein-like II"/>
    <property type="match status" value="2"/>
</dbReference>
<keyword evidence="4" id="KW-0804">Transcription</keyword>
<dbReference type="Pfam" id="PF03466">
    <property type="entry name" value="LysR_substrate"/>
    <property type="match status" value="1"/>
</dbReference>
<dbReference type="Pfam" id="PF00126">
    <property type="entry name" value="HTH_1"/>
    <property type="match status" value="1"/>
</dbReference>
<dbReference type="GO" id="GO:0003700">
    <property type="term" value="F:DNA-binding transcription factor activity"/>
    <property type="evidence" value="ECO:0007669"/>
    <property type="project" value="InterPro"/>
</dbReference>
<dbReference type="GO" id="GO:0032993">
    <property type="term" value="C:protein-DNA complex"/>
    <property type="evidence" value="ECO:0007669"/>
    <property type="project" value="TreeGrafter"/>
</dbReference>
<evidence type="ECO:0000256" key="1">
    <source>
        <dbReference type="ARBA" id="ARBA00009437"/>
    </source>
</evidence>
<dbReference type="Proteomes" id="UP000593758">
    <property type="component" value="Chromosome"/>
</dbReference>
<dbReference type="PANTHER" id="PTHR30346:SF29">
    <property type="entry name" value="LYSR SUBSTRATE-BINDING"/>
    <property type="match status" value="1"/>
</dbReference>
<keyword evidence="7" id="KW-1185">Reference proteome</keyword>
<organism evidence="6 7">
    <name type="scientific">Ruania alkalisoli</name>
    <dbReference type="NCBI Taxonomy" id="2779775"/>
    <lineage>
        <taxon>Bacteria</taxon>
        <taxon>Bacillati</taxon>
        <taxon>Actinomycetota</taxon>
        <taxon>Actinomycetes</taxon>
        <taxon>Micrococcales</taxon>
        <taxon>Ruaniaceae</taxon>
        <taxon>Ruania</taxon>
    </lineage>
</organism>
<dbReference type="InterPro" id="IPR036388">
    <property type="entry name" value="WH-like_DNA-bd_sf"/>
</dbReference>
<dbReference type="InterPro" id="IPR000847">
    <property type="entry name" value="LysR_HTH_N"/>
</dbReference>
<dbReference type="SUPFAM" id="SSF46785">
    <property type="entry name" value="Winged helix' DNA-binding domain"/>
    <property type="match status" value="1"/>
</dbReference>
<evidence type="ECO:0000313" key="7">
    <source>
        <dbReference type="Proteomes" id="UP000593758"/>
    </source>
</evidence>
<dbReference type="AlphaFoldDB" id="A0A7M1SSS0"/>
<dbReference type="InterPro" id="IPR005119">
    <property type="entry name" value="LysR_subst-bd"/>
</dbReference>
<evidence type="ECO:0000259" key="5">
    <source>
        <dbReference type="PROSITE" id="PS50931"/>
    </source>
</evidence>
<name>A0A7M1SSS0_9MICO</name>
<proteinExistence type="inferred from homology"/>
<accession>A0A7M1SSS0</accession>
<sequence>MWDSGRLRLLRELQLRGTVTAVAQTLNFSVSTVSHQLARLEREVGEKLLEPDGRRVRLTAQGRVVAEHAARMMDAEEATRGALEALEPGPETVRVASLETAARALLPRALDALAISRPELRVEVAVVPPEVGLFELEARHFDLTIAEEYPGSTRQLRPGLDRMTLGQDPVRLCAAAATTVTCLQDMADHPWVMEPPGAIVRDWGVQQCRAAGIEPDVRYEATDLTVHIRLIAAGHAVGILPDLVWAGYSAELALIDLPGTPHRELFTSARPSSRARPAVQAVHDALAAALHSPVAHPASVPRHATGATPD</sequence>
<evidence type="ECO:0000256" key="4">
    <source>
        <dbReference type="ARBA" id="ARBA00023163"/>
    </source>
</evidence>
<keyword evidence="3" id="KW-0238">DNA-binding</keyword>
<reference evidence="6 7" key="1">
    <citation type="submission" date="2020-10" db="EMBL/GenBank/DDBJ databases">
        <title>Haloactinobacterium sp. RN3S43, a bacterium isolated from saline soil.</title>
        <authorList>
            <person name="Sun J.-Q."/>
        </authorList>
    </citation>
    <scope>NUCLEOTIDE SEQUENCE [LARGE SCALE GENOMIC DNA]</scope>
    <source>
        <strain evidence="6 7">RN3S43</strain>
    </source>
</reference>